<proteinExistence type="predicted"/>
<evidence type="ECO:0008006" key="3">
    <source>
        <dbReference type="Google" id="ProtNLM"/>
    </source>
</evidence>
<dbReference type="RefSeq" id="WP_169526494.1">
    <property type="nucleotide sequence ID" value="NZ_JAAMPU010000101.1"/>
</dbReference>
<dbReference type="Proteomes" id="UP000712080">
    <property type="component" value="Unassembled WGS sequence"/>
</dbReference>
<comment type="caution">
    <text evidence="1">The sequence shown here is derived from an EMBL/GenBank/DDBJ whole genome shotgun (WGS) entry which is preliminary data.</text>
</comment>
<name>A0A972FLL8_9FLAO</name>
<accession>A0A972FLL8</accession>
<keyword evidence="2" id="KW-1185">Reference proteome</keyword>
<evidence type="ECO:0000313" key="2">
    <source>
        <dbReference type="Proteomes" id="UP000712080"/>
    </source>
</evidence>
<sequence length="95" mass="10373">MSKTYTASRLSEGNKVFPASITVEQGGLTIKIPGLWKNEETFLGYKDIAGVSIDTPLIGYSTIEFNVQGNVISAHGFKKSEVREIKEAIHKGKNS</sequence>
<gene>
    <name evidence="1" type="ORF">G6047_05555</name>
</gene>
<dbReference type="AlphaFoldDB" id="A0A972FLL8"/>
<reference evidence="1" key="1">
    <citation type="submission" date="2020-02" db="EMBL/GenBank/DDBJ databases">
        <title>Flavobacterium sp. genome.</title>
        <authorList>
            <person name="Jung H.S."/>
            <person name="Baek J.H."/>
            <person name="Jeon C.O."/>
        </authorList>
    </citation>
    <scope>NUCLEOTIDE SEQUENCE</scope>
    <source>
        <strain evidence="1">SE-s28</strain>
    </source>
</reference>
<protein>
    <recommendedName>
        <fullName evidence="3">PH domain-containing protein</fullName>
    </recommendedName>
</protein>
<evidence type="ECO:0000313" key="1">
    <source>
        <dbReference type="EMBL" id="NMH27490.1"/>
    </source>
</evidence>
<dbReference type="EMBL" id="JAAMPU010000101">
    <property type="protein sequence ID" value="NMH27490.1"/>
    <property type="molecule type" value="Genomic_DNA"/>
</dbReference>
<organism evidence="1 2">
    <name type="scientific">Flavobacterium silvaticum</name>
    <dbReference type="NCBI Taxonomy" id="1852020"/>
    <lineage>
        <taxon>Bacteria</taxon>
        <taxon>Pseudomonadati</taxon>
        <taxon>Bacteroidota</taxon>
        <taxon>Flavobacteriia</taxon>
        <taxon>Flavobacteriales</taxon>
        <taxon>Flavobacteriaceae</taxon>
        <taxon>Flavobacterium</taxon>
    </lineage>
</organism>